<keyword evidence="4" id="KW-1185">Reference proteome</keyword>
<feature type="signal peptide" evidence="2">
    <location>
        <begin position="1"/>
        <end position="22"/>
    </location>
</feature>
<evidence type="ECO:0000313" key="4">
    <source>
        <dbReference type="Proteomes" id="UP000615326"/>
    </source>
</evidence>
<accession>A0ABX0KAQ4</accession>
<feature type="compositionally biased region" description="Basic and acidic residues" evidence="1">
    <location>
        <begin position="46"/>
        <end position="61"/>
    </location>
</feature>
<name>A0ABX0KAQ4_9PROT</name>
<evidence type="ECO:0000256" key="2">
    <source>
        <dbReference type="SAM" id="SignalP"/>
    </source>
</evidence>
<keyword evidence="2" id="KW-0732">Signal</keyword>
<gene>
    <name evidence="3" type="ORF">GOB84_06865</name>
</gene>
<dbReference type="Proteomes" id="UP000615326">
    <property type="component" value="Unassembled WGS sequence"/>
</dbReference>
<sequence>MKRVILLVVMPALALELCGATAEQEVTGSSPALFTANQLPSYLNADKARSEQENQDRKEAENDSGIEVTSDSRDFCSRLLHVIDARSNDAVSSIRTLRHEGERLCDEGHVRLGLARLREALIMLKGKDHQ</sequence>
<protein>
    <recommendedName>
        <fullName evidence="5">Secreted protein</fullName>
    </recommendedName>
</protein>
<dbReference type="RefSeq" id="WP_173576821.1">
    <property type="nucleotide sequence ID" value="NZ_WOSW01000009.1"/>
</dbReference>
<feature type="chain" id="PRO_5046521395" description="Secreted protein" evidence="2">
    <location>
        <begin position="23"/>
        <end position="130"/>
    </location>
</feature>
<organism evidence="3 4">
    <name type="scientific">Acetobacter fallax</name>
    <dbReference type="NCBI Taxonomy" id="1737473"/>
    <lineage>
        <taxon>Bacteria</taxon>
        <taxon>Pseudomonadati</taxon>
        <taxon>Pseudomonadota</taxon>
        <taxon>Alphaproteobacteria</taxon>
        <taxon>Acetobacterales</taxon>
        <taxon>Acetobacteraceae</taxon>
        <taxon>Acetobacter</taxon>
    </lineage>
</organism>
<evidence type="ECO:0000313" key="3">
    <source>
        <dbReference type="EMBL" id="NHO32286.1"/>
    </source>
</evidence>
<evidence type="ECO:0008006" key="5">
    <source>
        <dbReference type="Google" id="ProtNLM"/>
    </source>
</evidence>
<evidence type="ECO:0000256" key="1">
    <source>
        <dbReference type="SAM" id="MobiDB-lite"/>
    </source>
</evidence>
<proteinExistence type="predicted"/>
<reference evidence="3 4" key="1">
    <citation type="journal article" date="2020" name="Int. J. Syst. Evol. Microbiol.">
        <title>Novel acetic acid bacteria from cider fermentations: Acetobacter conturbans sp. nov. and Acetobacter fallax sp. nov.</title>
        <authorList>
            <person name="Sombolestani A.S."/>
            <person name="Cleenwerck I."/>
            <person name="Cnockaert M."/>
            <person name="Borremans W."/>
            <person name="Wieme A.D."/>
            <person name="De Vuyst L."/>
            <person name="Vandamme P."/>
        </authorList>
    </citation>
    <scope>NUCLEOTIDE SEQUENCE [LARGE SCALE GENOMIC DNA]</scope>
    <source>
        <strain evidence="3 4">LMG 1637</strain>
    </source>
</reference>
<dbReference type="EMBL" id="WOSW01000009">
    <property type="protein sequence ID" value="NHO32286.1"/>
    <property type="molecule type" value="Genomic_DNA"/>
</dbReference>
<feature type="region of interest" description="Disordered" evidence="1">
    <location>
        <begin position="46"/>
        <end position="69"/>
    </location>
</feature>
<comment type="caution">
    <text evidence="3">The sequence shown here is derived from an EMBL/GenBank/DDBJ whole genome shotgun (WGS) entry which is preliminary data.</text>
</comment>